<comment type="function">
    <text evidence="2 7">Hydrolysis of 6-phosphogluconolactone to 6-phosphogluconate.</text>
</comment>
<dbReference type="InterPro" id="IPR006148">
    <property type="entry name" value="Glc/Gal-6P_isomerase"/>
</dbReference>
<comment type="pathway">
    <text evidence="3 7">Carbohydrate degradation; pentose phosphate pathway; D-ribulose 5-phosphate from D-glucose 6-phosphate (oxidative stage): step 2/3.</text>
</comment>
<reference evidence="9 10" key="1">
    <citation type="submission" date="2023-01" db="EMBL/GenBank/DDBJ databases">
        <title>Novel species of the genus Asticcacaulis isolated from rivers.</title>
        <authorList>
            <person name="Lu H."/>
        </authorList>
    </citation>
    <scope>NUCLEOTIDE SEQUENCE [LARGE SCALE GENOMIC DNA]</scope>
    <source>
        <strain evidence="9 10">BYS171W</strain>
    </source>
</reference>
<comment type="caution">
    <text evidence="9">The sequence shown here is derived from an EMBL/GenBank/DDBJ whole genome shotgun (WGS) entry which is preliminary data.</text>
</comment>
<evidence type="ECO:0000256" key="3">
    <source>
        <dbReference type="ARBA" id="ARBA00004961"/>
    </source>
</evidence>
<dbReference type="NCBIfam" id="TIGR01198">
    <property type="entry name" value="pgl"/>
    <property type="match status" value="1"/>
</dbReference>
<comment type="catalytic activity">
    <reaction evidence="1 7">
        <text>6-phospho-D-glucono-1,5-lactone + H2O = 6-phospho-D-gluconate + H(+)</text>
        <dbReference type="Rhea" id="RHEA:12556"/>
        <dbReference type="ChEBI" id="CHEBI:15377"/>
        <dbReference type="ChEBI" id="CHEBI:15378"/>
        <dbReference type="ChEBI" id="CHEBI:57955"/>
        <dbReference type="ChEBI" id="CHEBI:58759"/>
        <dbReference type="EC" id="3.1.1.31"/>
    </reaction>
</comment>
<dbReference type="InterPro" id="IPR037171">
    <property type="entry name" value="NagB/RpiA_transferase-like"/>
</dbReference>
<evidence type="ECO:0000256" key="6">
    <source>
        <dbReference type="ARBA" id="ARBA00020337"/>
    </source>
</evidence>
<evidence type="ECO:0000256" key="2">
    <source>
        <dbReference type="ARBA" id="ARBA00002681"/>
    </source>
</evidence>
<keyword evidence="7 9" id="KW-0378">Hydrolase</keyword>
<evidence type="ECO:0000313" key="9">
    <source>
        <dbReference type="EMBL" id="MDC7683648.1"/>
    </source>
</evidence>
<organism evidence="9 10">
    <name type="scientific">Asticcacaulis aquaticus</name>
    <dbReference type="NCBI Taxonomy" id="2984212"/>
    <lineage>
        <taxon>Bacteria</taxon>
        <taxon>Pseudomonadati</taxon>
        <taxon>Pseudomonadota</taxon>
        <taxon>Alphaproteobacteria</taxon>
        <taxon>Caulobacterales</taxon>
        <taxon>Caulobacteraceae</taxon>
        <taxon>Asticcacaulis</taxon>
    </lineage>
</organism>
<dbReference type="Gene3D" id="3.40.50.1360">
    <property type="match status" value="1"/>
</dbReference>
<keyword evidence="10" id="KW-1185">Reference proteome</keyword>
<dbReference type="Proteomes" id="UP001214854">
    <property type="component" value="Unassembled WGS sequence"/>
</dbReference>
<comment type="similarity">
    <text evidence="4 7">Belongs to the glucosamine/galactosamine-6-phosphate isomerase family. 6-phosphogluconolactonase subfamily.</text>
</comment>
<protein>
    <recommendedName>
        <fullName evidence="6 7">6-phosphogluconolactonase</fullName>
        <shortName evidence="7">6PGL</shortName>
        <ecNumber evidence="5 7">3.1.1.31</ecNumber>
    </recommendedName>
</protein>
<dbReference type="Pfam" id="PF01182">
    <property type="entry name" value="Glucosamine_iso"/>
    <property type="match status" value="1"/>
</dbReference>
<dbReference type="CDD" id="cd01400">
    <property type="entry name" value="6PGL"/>
    <property type="match status" value="1"/>
</dbReference>
<evidence type="ECO:0000256" key="4">
    <source>
        <dbReference type="ARBA" id="ARBA00010662"/>
    </source>
</evidence>
<name>A0ABT5HUM0_9CAUL</name>
<evidence type="ECO:0000256" key="1">
    <source>
        <dbReference type="ARBA" id="ARBA00000832"/>
    </source>
</evidence>
<gene>
    <name evidence="7 9" type="primary">pgl</name>
    <name evidence="9" type="ORF">PQU92_10190</name>
</gene>
<dbReference type="RefSeq" id="WP_272748116.1">
    <property type="nucleotide sequence ID" value="NZ_JAQQKX010000007.1"/>
</dbReference>
<dbReference type="EMBL" id="JAQQKX010000007">
    <property type="protein sequence ID" value="MDC7683648.1"/>
    <property type="molecule type" value="Genomic_DNA"/>
</dbReference>
<dbReference type="PANTHER" id="PTHR11054">
    <property type="entry name" value="6-PHOSPHOGLUCONOLACTONASE"/>
    <property type="match status" value="1"/>
</dbReference>
<dbReference type="EC" id="3.1.1.31" evidence="5 7"/>
<accession>A0ABT5HUM0</accession>
<evidence type="ECO:0000256" key="7">
    <source>
        <dbReference type="RuleBase" id="RU365095"/>
    </source>
</evidence>
<sequence>MTEEILQSRWNRVYPLEGPAGTVNVRVYDDPDGAVFVVLRLIENALSTAITERGKALWIGAGGGTPKPVYEQLSTLDLAWDKVTLSQVDERFVPLDDASSNSKMMAEAAATVIEKGMTFLSLIQDISNLAICSEKAETMLRNLSEDVPSFDLTLLGMGGDKHYASIFPGHPINDEVYDSDMLVLPVAASETGAEPKLPRITLTVPALNRSRRIVLYITGQAKLSALAAAIANPDPQWAPIGAFFSQYPGPVDIIWAP</sequence>
<feature type="domain" description="Glucosamine/galactosamine-6-phosphate isomerase" evidence="8">
    <location>
        <begin position="37"/>
        <end position="243"/>
    </location>
</feature>
<evidence type="ECO:0000256" key="5">
    <source>
        <dbReference type="ARBA" id="ARBA00013198"/>
    </source>
</evidence>
<evidence type="ECO:0000259" key="8">
    <source>
        <dbReference type="Pfam" id="PF01182"/>
    </source>
</evidence>
<dbReference type="InterPro" id="IPR005900">
    <property type="entry name" value="6-phosphogluconolactonase_DevB"/>
</dbReference>
<proteinExistence type="inferred from homology"/>
<dbReference type="PANTHER" id="PTHR11054:SF0">
    <property type="entry name" value="6-PHOSPHOGLUCONOLACTONASE"/>
    <property type="match status" value="1"/>
</dbReference>
<dbReference type="SUPFAM" id="SSF100950">
    <property type="entry name" value="NagB/RpiA/CoA transferase-like"/>
    <property type="match status" value="1"/>
</dbReference>
<evidence type="ECO:0000313" key="10">
    <source>
        <dbReference type="Proteomes" id="UP001214854"/>
    </source>
</evidence>
<dbReference type="InterPro" id="IPR039104">
    <property type="entry name" value="6PGL"/>
</dbReference>
<dbReference type="GO" id="GO:0017057">
    <property type="term" value="F:6-phosphogluconolactonase activity"/>
    <property type="evidence" value="ECO:0007669"/>
    <property type="project" value="UniProtKB-EC"/>
</dbReference>